<reference evidence="1" key="1">
    <citation type="submission" date="2022-04" db="EMBL/GenBank/DDBJ databases">
        <title>Genome of the entomopathogenic fungus Entomophthora muscae.</title>
        <authorList>
            <person name="Elya C."/>
            <person name="Lovett B.R."/>
            <person name="Lee E."/>
            <person name="Macias A.M."/>
            <person name="Hajek A.E."/>
            <person name="De Bivort B.L."/>
            <person name="Kasson M.T."/>
            <person name="De Fine Licht H.H."/>
            <person name="Stajich J.E."/>
        </authorList>
    </citation>
    <scope>NUCLEOTIDE SEQUENCE</scope>
    <source>
        <strain evidence="1">Berkeley</strain>
    </source>
</reference>
<gene>
    <name evidence="1" type="ORF">DSO57_1033921</name>
</gene>
<proteinExistence type="predicted"/>
<dbReference type="Proteomes" id="UP001165960">
    <property type="component" value="Unassembled WGS sequence"/>
</dbReference>
<dbReference type="EMBL" id="QTSX02007374">
    <property type="protein sequence ID" value="KAJ9048557.1"/>
    <property type="molecule type" value="Genomic_DNA"/>
</dbReference>
<sequence length="182" mass="20269">MDSTHSEYCQGLVDGCILINVVSGRLPGRVLPRQDVMAQLISPLDMATKLEIVARRRQGLKEIVGQAKSRMVAHAEVQALEAQLHDAGTPIRLSDKPRAIQLQTTFDLTNFRWLGKTRYFGDAPSRIQVVLLDDRVIVMTPKNEALLVWSCVQDLRAIPFNPRTSDPLGIVSMHSLISQAFP</sequence>
<keyword evidence="2" id="KW-1185">Reference proteome</keyword>
<evidence type="ECO:0000313" key="1">
    <source>
        <dbReference type="EMBL" id="KAJ9048557.1"/>
    </source>
</evidence>
<evidence type="ECO:0000313" key="2">
    <source>
        <dbReference type="Proteomes" id="UP001165960"/>
    </source>
</evidence>
<name>A0ACC2REN6_9FUNG</name>
<organism evidence="1 2">
    <name type="scientific">Entomophthora muscae</name>
    <dbReference type="NCBI Taxonomy" id="34485"/>
    <lineage>
        <taxon>Eukaryota</taxon>
        <taxon>Fungi</taxon>
        <taxon>Fungi incertae sedis</taxon>
        <taxon>Zoopagomycota</taxon>
        <taxon>Entomophthoromycotina</taxon>
        <taxon>Entomophthoromycetes</taxon>
        <taxon>Entomophthorales</taxon>
        <taxon>Entomophthoraceae</taxon>
        <taxon>Entomophthora</taxon>
    </lineage>
</organism>
<comment type="caution">
    <text evidence="1">The sequence shown here is derived from an EMBL/GenBank/DDBJ whole genome shotgun (WGS) entry which is preliminary data.</text>
</comment>
<accession>A0ACC2REN6</accession>
<protein>
    <submittedName>
        <fullName evidence="1">Uncharacterized protein</fullName>
    </submittedName>
</protein>